<accession>A0ABV0B759</accession>
<evidence type="ECO:0000256" key="1">
    <source>
        <dbReference type="SAM" id="SignalP"/>
    </source>
</evidence>
<organism evidence="2 3">
    <name type="scientific">Sphingomonas rustica</name>
    <dbReference type="NCBI Taxonomy" id="3103142"/>
    <lineage>
        <taxon>Bacteria</taxon>
        <taxon>Pseudomonadati</taxon>
        <taxon>Pseudomonadota</taxon>
        <taxon>Alphaproteobacteria</taxon>
        <taxon>Sphingomonadales</taxon>
        <taxon>Sphingomonadaceae</taxon>
        <taxon>Sphingomonas</taxon>
    </lineage>
</organism>
<evidence type="ECO:0000313" key="2">
    <source>
        <dbReference type="EMBL" id="MEN3746366.1"/>
    </source>
</evidence>
<keyword evidence="1" id="KW-0732">Signal</keyword>
<proteinExistence type="predicted"/>
<reference evidence="2 3" key="1">
    <citation type="submission" date="2024-05" db="EMBL/GenBank/DDBJ databases">
        <title>Sphingomonas sp. HF-S3 16S ribosomal RNA gene Genome sequencing and assembly.</title>
        <authorList>
            <person name="Lee H."/>
        </authorList>
    </citation>
    <scope>NUCLEOTIDE SEQUENCE [LARGE SCALE GENOMIC DNA]</scope>
    <source>
        <strain evidence="2 3">HF-S3</strain>
    </source>
</reference>
<comment type="caution">
    <text evidence="2">The sequence shown here is derived from an EMBL/GenBank/DDBJ whole genome shotgun (WGS) entry which is preliminary data.</text>
</comment>
<dbReference type="EMBL" id="JBDIZK010000002">
    <property type="protein sequence ID" value="MEN3746366.1"/>
    <property type="molecule type" value="Genomic_DNA"/>
</dbReference>
<feature type="signal peptide" evidence="1">
    <location>
        <begin position="1"/>
        <end position="25"/>
    </location>
</feature>
<sequence>MRNTRNGMAFSALCAVMLAGSAAYAQDSGSGQTASGQSVGGVPSDALGLCKDGTYVSTGSKATACSRHGGLKIWYPDGPGTATAADYATPESGRTATKEKVSGVPSDALGLCNDGTYVSTGSKQTACSAHGGMKIWYPDGTPN</sequence>
<protein>
    <recommendedName>
        <fullName evidence="4">DUF3761 domain-containing protein</fullName>
    </recommendedName>
</protein>
<feature type="chain" id="PRO_5046474312" description="DUF3761 domain-containing protein" evidence="1">
    <location>
        <begin position="26"/>
        <end position="143"/>
    </location>
</feature>
<evidence type="ECO:0000313" key="3">
    <source>
        <dbReference type="Proteomes" id="UP001427805"/>
    </source>
</evidence>
<name>A0ABV0B759_9SPHN</name>
<evidence type="ECO:0008006" key="4">
    <source>
        <dbReference type="Google" id="ProtNLM"/>
    </source>
</evidence>
<dbReference type="Proteomes" id="UP001427805">
    <property type="component" value="Unassembled WGS sequence"/>
</dbReference>
<gene>
    <name evidence="2" type="ORF">TPR58_04240</name>
</gene>
<dbReference type="RefSeq" id="WP_346245370.1">
    <property type="nucleotide sequence ID" value="NZ_JBDIZK010000002.1"/>
</dbReference>
<keyword evidence="3" id="KW-1185">Reference proteome</keyword>